<dbReference type="AlphaFoldDB" id="A0A0M2F551"/>
<accession>A0A0M2F551</accession>
<comment type="caution">
    <text evidence="2">The sequence shown here is derived from an EMBL/GenBank/DDBJ whole genome shotgun (WGS) entry which is preliminary data.</text>
</comment>
<gene>
    <name evidence="2" type="ORF">KU74_01885</name>
</gene>
<dbReference type="OrthoDB" id="5701642at2"/>
<dbReference type="Pfam" id="PF11726">
    <property type="entry name" value="YagK_YfjJ_C"/>
    <property type="match status" value="1"/>
</dbReference>
<protein>
    <submittedName>
        <fullName evidence="2">DNA repair protein</fullName>
    </submittedName>
</protein>
<dbReference type="RefSeq" id="WP_039311772.1">
    <property type="nucleotide sequence ID" value="NZ_JQOD01000001.1"/>
</dbReference>
<dbReference type="EMBL" id="JQOD01000001">
    <property type="protein sequence ID" value="KGA35247.1"/>
    <property type="molecule type" value="Genomic_DNA"/>
</dbReference>
<feature type="domain" description="YagK/YfjJ C-terminal" evidence="1">
    <location>
        <begin position="27"/>
        <end position="195"/>
    </location>
</feature>
<evidence type="ECO:0000313" key="2">
    <source>
        <dbReference type="EMBL" id="KGA35247.1"/>
    </source>
</evidence>
<dbReference type="Proteomes" id="UP000029435">
    <property type="component" value="Unassembled WGS sequence"/>
</dbReference>
<organism evidence="2 3">
    <name type="scientific">Pectobacterium brasiliense</name>
    <dbReference type="NCBI Taxonomy" id="180957"/>
    <lineage>
        <taxon>Bacteria</taxon>
        <taxon>Pseudomonadati</taxon>
        <taxon>Pseudomonadota</taxon>
        <taxon>Gammaproteobacteria</taxon>
        <taxon>Enterobacterales</taxon>
        <taxon>Pectobacteriaceae</taxon>
        <taxon>Pectobacterium</taxon>
    </lineage>
</organism>
<evidence type="ECO:0000259" key="1">
    <source>
        <dbReference type="Pfam" id="PF11726"/>
    </source>
</evidence>
<reference evidence="2 3" key="1">
    <citation type="submission" date="2014-08" db="EMBL/GenBank/DDBJ databases">
        <title>Genome sequences of NCPPB Pectobacterium isolates.</title>
        <authorList>
            <person name="Glover R.H."/>
            <person name="Sapp M."/>
            <person name="Elphinstone J."/>
        </authorList>
    </citation>
    <scope>NUCLEOTIDE SEQUENCE [LARGE SCALE GENOMIC DNA]</scope>
    <source>
        <strain evidence="2 3">LMG 21372</strain>
    </source>
</reference>
<proteinExistence type="predicted"/>
<evidence type="ECO:0000313" key="3">
    <source>
        <dbReference type="Proteomes" id="UP000029435"/>
    </source>
</evidence>
<name>A0A0M2F551_9GAMM</name>
<sequence>MNKIPPEKYNNYYLYKIKKTLELAVLAHHRTLVVRVDLHFPDNVHVENNKAISAFTPALESRLIAKYKRQVKKNPGKQIHKSDLHYVWVREQNQCGTKIHYHALLMFNKDAFYTLGDYTQRGNLADMIIQAWCSALNLDAEKHRTLVTFPTNPCYYLYWADASKGTNFDIISSRIEYMAKHRDKQYSRKVRTMGCTA</sequence>
<dbReference type="InterPro" id="IPR057271">
    <property type="entry name" value="YagK_YfjJ_C"/>
</dbReference>